<keyword evidence="8 9" id="KW-0694">RNA-binding</keyword>
<comment type="subcellular location">
    <subcellularLocation>
        <location evidence="9">Cytoplasm</location>
    </subcellularLocation>
</comment>
<feature type="binding site" evidence="12">
    <location>
        <position position="450"/>
    </location>
    <ligand>
        <name>Ca(2+)</name>
        <dbReference type="ChEBI" id="CHEBI:29108"/>
    </ligand>
</feature>
<feature type="binding site" evidence="12">
    <location>
        <position position="83"/>
    </location>
    <ligand>
        <name>Zn(2+)</name>
        <dbReference type="ChEBI" id="CHEBI:29105"/>
        <label>1</label>
        <note>catalytic</note>
    </ligand>
</feature>
<dbReference type="GO" id="GO:0004534">
    <property type="term" value="F:5'-3' RNA exonuclease activity"/>
    <property type="evidence" value="ECO:0007669"/>
    <property type="project" value="UniProtKB-UniRule"/>
</dbReference>
<evidence type="ECO:0000313" key="15">
    <source>
        <dbReference type="Proteomes" id="UP001165243"/>
    </source>
</evidence>
<comment type="function">
    <text evidence="9">An RNase that has 5'-3' exonuclease and possibly endonuclease activity. Involved in maturation of rRNA and in some organisms also mRNA maturation and/or decay.</text>
</comment>
<dbReference type="Gene3D" id="3.40.50.10710">
    <property type="entry name" value="Metallo-hydrolase/oxidoreductase"/>
    <property type="match status" value="1"/>
</dbReference>
<dbReference type="SUPFAM" id="SSF56281">
    <property type="entry name" value="Metallo-hydrolase/oxidoreductase"/>
    <property type="match status" value="1"/>
</dbReference>
<dbReference type="GO" id="GO:0005737">
    <property type="term" value="C:cytoplasm"/>
    <property type="evidence" value="ECO:0007669"/>
    <property type="project" value="UniProtKB-SubCell"/>
</dbReference>
<keyword evidence="1 9" id="KW-0963">Cytoplasm</keyword>
<gene>
    <name evidence="9" type="primary">rnj</name>
    <name evidence="14" type="ORF">ME0900_03040</name>
</gene>
<dbReference type="NCBIfam" id="TIGR00649">
    <property type="entry name" value="MG423"/>
    <property type="match status" value="1"/>
</dbReference>
<dbReference type="GO" id="GO:0006364">
    <property type="term" value="P:rRNA processing"/>
    <property type="evidence" value="ECO:0007669"/>
    <property type="project" value="UniProtKB-UniRule"/>
</dbReference>
<evidence type="ECO:0000256" key="11">
    <source>
        <dbReference type="PIRSR" id="PIRSR004803-2"/>
    </source>
</evidence>
<dbReference type="PIRSF" id="PIRSF004803">
    <property type="entry name" value="RnjA"/>
    <property type="match status" value="1"/>
</dbReference>
<feature type="active site" description="Proton donor" evidence="10">
    <location>
        <position position="202"/>
    </location>
</feature>
<evidence type="ECO:0000256" key="6">
    <source>
        <dbReference type="ARBA" id="ARBA00022833"/>
    </source>
</evidence>
<dbReference type="Pfam" id="PF12706">
    <property type="entry name" value="Lactamase_B_2"/>
    <property type="match status" value="1"/>
</dbReference>
<keyword evidence="12" id="KW-0106">Calcium</keyword>
<dbReference type="Gene3D" id="3.60.15.10">
    <property type="entry name" value="Ribonuclease Z/Hydroxyacylglutathione hydrolase-like"/>
    <property type="match status" value="1"/>
</dbReference>
<keyword evidence="6 12" id="KW-0862">Zinc</keyword>
<feature type="domain" description="Metallo-beta-lactamase" evidence="13">
    <location>
        <begin position="25"/>
        <end position="222"/>
    </location>
</feature>
<comment type="similarity">
    <text evidence="9">Belongs to the metallo-beta-lactamase superfamily. RNA-metabolizing metallo-beta-lactamase-like family. Bacterial RNase J subfamily.</text>
</comment>
<comment type="subunit">
    <text evidence="9">Homodimer, may be a subunit of the RNA degradosome.</text>
</comment>
<evidence type="ECO:0000256" key="12">
    <source>
        <dbReference type="PIRSR" id="PIRSR004803-3"/>
    </source>
</evidence>
<reference evidence="14" key="1">
    <citation type="submission" date="2023-04" db="EMBL/GenBank/DDBJ databases">
        <title>Draft genome sequences of Lactobacillus delbrueckii subsp. bulgaricus ME-900 and ME-901 with improved acid tolerance.</title>
        <authorList>
            <person name="Ishida T."/>
            <person name="Yamamoto E."/>
            <person name="Koizumi A."/>
            <person name="Fujiwara S."/>
            <person name="Makino S."/>
            <person name="Kano H."/>
            <person name="Kimura K."/>
        </authorList>
    </citation>
    <scope>NUCLEOTIDE SEQUENCE</scope>
    <source>
        <strain evidence="14">ME-900</strain>
    </source>
</reference>
<dbReference type="GO" id="GO:0008270">
    <property type="term" value="F:zinc ion binding"/>
    <property type="evidence" value="ECO:0007669"/>
    <property type="project" value="InterPro"/>
</dbReference>
<keyword evidence="5 9" id="KW-0378">Hydrolase</keyword>
<keyword evidence="2 9" id="KW-0540">Nuclease</keyword>
<evidence type="ECO:0000256" key="9">
    <source>
        <dbReference type="HAMAP-Rule" id="MF_01491"/>
    </source>
</evidence>
<keyword evidence="4 9" id="KW-0255">Endonuclease</keyword>
<dbReference type="NCBIfam" id="NF047419">
    <property type="entry name" value="RNase_J1_RnjA"/>
    <property type="match status" value="1"/>
</dbReference>
<dbReference type="PANTHER" id="PTHR43694">
    <property type="entry name" value="RIBONUCLEASE J"/>
    <property type="match status" value="1"/>
</dbReference>
<evidence type="ECO:0000256" key="3">
    <source>
        <dbReference type="ARBA" id="ARBA00022723"/>
    </source>
</evidence>
<dbReference type="Gene3D" id="3.10.20.580">
    <property type="match status" value="1"/>
</dbReference>
<dbReference type="Pfam" id="PF17770">
    <property type="entry name" value="RNase_J_C"/>
    <property type="match status" value="1"/>
</dbReference>
<dbReference type="GO" id="GO:0003723">
    <property type="term" value="F:RNA binding"/>
    <property type="evidence" value="ECO:0007669"/>
    <property type="project" value="UniProtKB-UniRule"/>
</dbReference>
<dbReference type="PROSITE" id="PS01292">
    <property type="entry name" value="UPF0036"/>
    <property type="match status" value="1"/>
</dbReference>
<evidence type="ECO:0000313" key="14">
    <source>
        <dbReference type="EMBL" id="GMB85932.1"/>
    </source>
</evidence>
<dbReference type="InterPro" id="IPR041636">
    <property type="entry name" value="RNase_J_C"/>
</dbReference>
<dbReference type="AlphaFoldDB" id="A0AAV5PC34"/>
<comment type="caution">
    <text evidence="14">The sequence shown here is derived from an EMBL/GenBank/DDBJ whole genome shotgun (WGS) entry which is preliminary data.</text>
</comment>
<protein>
    <recommendedName>
        <fullName evidence="9">Ribonuclease J</fullName>
        <shortName evidence="9">RNase J</shortName>
        <ecNumber evidence="9">3.1.-.-</ecNumber>
    </recommendedName>
</protein>
<feature type="binding site" evidence="12">
    <location>
        <position position="78"/>
    </location>
    <ligand>
        <name>Zn(2+)</name>
        <dbReference type="ChEBI" id="CHEBI:29105"/>
        <label>2</label>
        <note>catalytic</note>
    </ligand>
</feature>
<evidence type="ECO:0000256" key="2">
    <source>
        <dbReference type="ARBA" id="ARBA00022722"/>
    </source>
</evidence>
<comment type="cofactor">
    <cofactor evidence="12">
        <name>Zn(2+)</name>
        <dbReference type="ChEBI" id="CHEBI:29105"/>
    </cofactor>
    <text evidence="12">Binds 2 Zn(2+) ions per subunit. It is not clear if Zn(2+) or Mg(2+) is physiologically important.</text>
</comment>
<dbReference type="InterPro" id="IPR001279">
    <property type="entry name" value="Metallo-B-lactamas"/>
</dbReference>
<dbReference type="Pfam" id="PF22505">
    <property type="entry name" value="RNase_J_b_CASP"/>
    <property type="match status" value="1"/>
</dbReference>
<keyword evidence="7 9" id="KW-0269">Exonuclease</keyword>
<organism evidence="14 15">
    <name type="scientific">Lactobacillus delbrueckii subsp. bulgaricus</name>
    <dbReference type="NCBI Taxonomy" id="1585"/>
    <lineage>
        <taxon>Bacteria</taxon>
        <taxon>Bacillati</taxon>
        <taxon>Bacillota</taxon>
        <taxon>Bacilli</taxon>
        <taxon>Lactobacillales</taxon>
        <taxon>Lactobacillaceae</taxon>
        <taxon>Lactobacillus</taxon>
    </lineage>
</organism>
<feature type="binding site" evidence="9 11">
    <location>
        <begin position="371"/>
        <end position="375"/>
    </location>
    <ligand>
        <name>substrate</name>
    </ligand>
</feature>
<dbReference type="CDD" id="cd07714">
    <property type="entry name" value="RNaseJ_MBL-fold"/>
    <property type="match status" value="1"/>
</dbReference>
<feature type="binding site" evidence="12">
    <location>
        <position position="80"/>
    </location>
    <ligand>
        <name>Zn(2+)</name>
        <dbReference type="ChEBI" id="CHEBI:29105"/>
        <label>1</label>
        <note>catalytic</note>
    </ligand>
</feature>
<proteinExistence type="inferred from homology"/>
<feature type="binding site" evidence="11">
    <location>
        <begin position="239"/>
        <end position="241"/>
    </location>
    <ligand>
        <name>substrate</name>
    </ligand>
</feature>
<dbReference type="EC" id="3.1.-.-" evidence="9"/>
<feature type="binding site" evidence="12">
    <location>
        <position position="169"/>
    </location>
    <ligand>
        <name>Zn(2+)</name>
        <dbReference type="ChEBI" id="CHEBI:29105"/>
        <label>1</label>
        <note>catalytic</note>
    </ligand>
</feature>
<feature type="binding site" evidence="12">
    <location>
        <position position="147"/>
    </location>
    <ligand>
        <name>Zn(2+)</name>
        <dbReference type="ChEBI" id="CHEBI:29105"/>
        <label>1</label>
        <note>catalytic</note>
    </ligand>
</feature>
<dbReference type="HAMAP" id="MF_01491">
    <property type="entry name" value="RNase_J_bact"/>
    <property type="match status" value="1"/>
</dbReference>
<keyword evidence="9" id="KW-0698">rRNA processing</keyword>
<evidence type="ECO:0000256" key="8">
    <source>
        <dbReference type="ARBA" id="ARBA00022884"/>
    </source>
</evidence>
<feature type="active site" description="Proton acceptor" evidence="10">
    <location>
        <position position="375"/>
    </location>
</feature>
<dbReference type="InterPro" id="IPR055132">
    <property type="entry name" value="RNase_J_b_CASP"/>
</dbReference>
<evidence type="ECO:0000256" key="4">
    <source>
        <dbReference type="ARBA" id="ARBA00022759"/>
    </source>
</evidence>
<evidence type="ECO:0000256" key="10">
    <source>
        <dbReference type="PIRSR" id="PIRSR004803-1"/>
    </source>
</evidence>
<dbReference type="GO" id="GO:0004521">
    <property type="term" value="F:RNA endonuclease activity"/>
    <property type="evidence" value="ECO:0007669"/>
    <property type="project" value="UniProtKB-UniRule"/>
</dbReference>
<dbReference type="InterPro" id="IPR004613">
    <property type="entry name" value="RNase_J"/>
</dbReference>
<evidence type="ECO:0000256" key="5">
    <source>
        <dbReference type="ARBA" id="ARBA00022801"/>
    </source>
</evidence>
<dbReference type="Pfam" id="PF07521">
    <property type="entry name" value="RMMBL"/>
    <property type="match status" value="1"/>
</dbReference>
<accession>A0AAV5PC34</accession>
<dbReference type="InterPro" id="IPR030854">
    <property type="entry name" value="RNase_J_bac"/>
</dbReference>
<comment type="cofactor">
    <cofactor evidence="12">
        <name>Ca(2+)</name>
        <dbReference type="ChEBI" id="CHEBI:29108"/>
    </cofactor>
    <text evidence="12">Binds 1 Ca(2+) cation per subunit. Seen in 1 crystal structure, it is not clear if it is physiologically important.</text>
</comment>
<dbReference type="PANTHER" id="PTHR43694:SF1">
    <property type="entry name" value="RIBONUCLEASE J"/>
    <property type="match status" value="1"/>
</dbReference>
<dbReference type="SMART" id="SM00849">
    <property type="entry name" value="Lactamase_B"/>
    <property type="match status" value="1"/>
</dbReference>
<dbReference type="InterPro" id="IPR036866">
    <property type="entry name" value="RibonucZ/Hydroxyglut_hydro"/>
</dbReference>
<dbReference type="EMBL" id="BSWK01000001">
    <property type="protein sequence ID" value="GMB85932.1"/>
    <property type="molecule type" value="Genomic_DNA"/>
</dbReference>
<feature type="binding site" evidence="12">
    <location>
        <position position="82"/>
    </location>
    <ligand>
        <name>Zn(2+)</name>
        <dbReference type="ChEBI" id="CHEBI:29105"/>
        <label>1</label>
        <note>catalytic</note>
    </ligand>
</feature>
<dbReference type="InterPro" id="IPR011108">
    <property type="entry name" value="RMMBL"/>
</dbReference>
<evidence type="ECO:0000256" key="7">
    <source>
        <dbReference type="ARBA" id="ARBA00022839"/>
    </source>
</evidence>
<evidence type="ECO:0000259" key="13">
    <source>
        <dbReference type="SMART" id="SM00849"/>
    </source>
</evidence>
<feature type="binding site" evidence="12">
    <location>
        <position position="53"/>
    </location>
    <ligand>
        <name>Ca(2+)</name>
        <dbReference type="ChEBI" id="CHEBI:29108"/>
    </ligand>
</feature>
<dbReference type="InterPro" id="IPR042173">
    <property type="entry name" value="RNase_J_2"/>
</dbReference>
<keyword evidence="3 12" id="KW-0479">Metal-binding</keyword>
<feature type="binding site" evidence="12">
    <location>
        <position position="397"/>
    </location>
    <ligand>
        <name>Zn(2+)</name>
        <dbReference type="ChEBI" id="CHEBI:29105"/>
        <label>1</label>
        <note>catalytic</note>
    </ligand>
</feature>
<evidence type="ECO:0000256" key="1">
    <source>
        <dbReference type="ARBA" id="ARBA00022490"/>
    </source>
</evidence>
<sequence>MAKLTVKIKQNEVAVFAIGGLHEIGRNMYCVQYQDEIVIMDCGIKFPEDDLLGINYVISDYSYLVKNREKIKALVVSHGHEDHIGGIPFLLEKIPEIPVYATPFALALIKSKCEEHGILDRTELHEEHEDTVLTFDKLKVTFFRTTHSIPDTLGIAVHTPLGAVVFTGDFKFDLTPVMNQPAPNFQRMAQLGEEGVLALLSDSTNAEVPQFTKSERFVAGSLHNIITGIEGRIIFATFASNLYRVSTAIQAAIDTGRKVAIFGRSMENGIQNGIDLGYLDVPEGLIVDAETINSLPPEKVMLLCTGSQGEPLAALSRIANGTHRQIKLKPHDTVIFSSNPIPGNTLSVNQLINKLMEGGANVVHGRVNNVHTSGHGGQEELKLMVELAKPKYMIPVHGEYRMQVVHAHLAQQAGVPAENTFVLKNGEVVCFSPEGARIAGDLHVKDVFVDTSGADDVGNIVVRDRQILSEEGLVVAVATVDYKHKRVLAGPDILSRGFVYMRESQDLINAAQKHVYHVLKTEMAKSDKPKDSEIRKAIIENLQDFLYSRTERRPMILPMLVEKK</sequence>
<name>A0AAV5PC34_LACDE</name>
<dbReference type="Proteomes" id="UP001165243">
    <property type="component" value="Unassembled WGS sequence"/>
</dbReference>
<dbReference type="InterPro" id="IPR001587">
    <property type="entry name" value="RNase_J_CS"/>
</dbReference>